<organism evidence="1 2">
    <name type="scientific">Tegillarca granosa</name>
    <name type="common">Malaysian cockle</name>
    <name type="synonym">Anadara granosa</name>
    <dbReference type="NCBI Taxonomy" id="220873"/>
    <lineage>
        <taxon>Eukaryota</taxon>
        <taxon>Metazoa</taxon>
        <taxon>Spiralia</taxon>
        <taxon>Lophotrochozoa</taxon>
        <taxon>Mollusca</taxon>
        <taxon>Bivalvia</taxon>
        <taxon>Autobranchia</taxon>
        <taxon>Pteriomorphia</taxon>
        <taxon>Arcoida</taxon>
        <taxon>Arcoidea</taxon>
        <taxon>Arcidae</taxon>
        <taxon>Tegillarca</taxon>
    </lineage>
</organism>
<sequence length="153" mass="17932">MEDELNRDDKFLEESEIKTLLTEDEGNSKPRKTIIGYPSYPLYREIGNMLQIWLDKRSCPVLDLPKYDLLDEKVYVESRSAIFASITPLLEGLKTLWELWSEDEIKYRIRDIMLKLGRRGLLDLLGIRKTVGSKEMFPPSRSSLEHSFNEKFS</sequence>
<evidence type="ECO:0000313" key="2">
    <source>
        <dbReference type="Proteomes" id="UP001217089"/>
    </source>
</evidence>
<protein>
    <submittedName>
        <fullName evidence="1">Uncharacterized protein</fullName>
    </submittedName>
</protein>
<evidence type="ECO:0000313" key="1">
    <source>
        <dbReference type="EMBL" id="KAJ8318531.1"/>
    </source>
</evidence>
<accession>A0ABQ9FMM5</accession>
<dbReference type="Proteomes" id="UP001217089">
    <property type="component" value="Unassembled WGS sequence"/>
</dbReference>
<name>A0ABQ9FMM5_TEGGR</name>
<keyword evidence="2" id="KW-1185">Reference proteome</keyword>
<dbReference type="EMBL" id="JARBDR010000214">
    <property type="protein sequence ID" value="KAJ8318531.1"/>
    <property type="molecule type" value="Genomic_DNA"/>
</dbReference>
<gene>
    <name evidence="1" type="ORF">KUTeg_003622</name>
</gene>
<proteinExistence type="predicted"/>
<reference evidence="1 2" key="1">
    <citation type="submission" date="2022-12" db="EMBL/GenBank/DDBJ databases">
        <title>Chromosome-level genome of Tegillarca granosa.</title>
        <authorList>
            <person name="Kim J."/>
        </authorList>
    </citation>
    <scope>NUCLEOTIDE SEQUENCE [LARGE SCALE GENOMIC DNA]</scope>
    <source>
        <strain evidence="1">Teg-2019</strain>
        <tissue evidence="1">Adductor muscle</tissue>
    </source>
</reference>
<comment type="caution">
    <text evidence="1">The sequence shown here is derived from an EMBL/GenBank/DDBJ whole genome shotgun (WGS) entry which is preliminary data.</text>
</comment>